<dbReference type="AlphaFoldDB" id="A0AAV2VLE6"/>
<dbReference type="Pfam" id="PF13412">
    <property type="entry name" value="HTH_24"/>
    <property type="match status" value="1"/>
</dbReference>
<evidence type="ECO:0000313" key="7">
    <source>
        <dbReference type="EMBL" id="CCO45450.1"/>
    </source>
</evidence>
<keyword evidence="2" id="KW-0238">DNA-binding</keyword>
<dbReference type="Pfam" id="PF01037">
    <property type="entry name" value="AsnC_trans_reg"/>
    <property type="match status" value="1"/>
</dbReference>
<dbReference type="GO" id="GO:0005829">
    <property type="term" value="C:cytosol"/>
    <property type="evidence" value="ECO:0007669"/>
    <property type="project" value="TreeGrafter"/>
</dbReference>
<gene>
    <name evidence="7" type="primary">lrp</name>
    <name evidence="7" type="ORF">VIBNISOn1_150003</name>
</gene>
<organism evidence="7 8">
    <name type="scientific">Vibrio nigripulchritudo SOn1</name>
    <dbReference type="NCBI Taxonomy" id="1238450"/>
    <lineage>
        <taxon>Bacteria</taxon>
        <taxon>Pseudomonadati</taxon>
        <taxon>Pseudomonadota</taxon>
        <taxon>Gammaproteobacteria</taxon>
        <taxon>Vibrionales</taxon>
        <taxon>Vibrionaceae</taxon>
        <taxon>Vibrio</taxon>
    </lineage>
</organism>
<dbReference type="GO" id="GO:0043201">
    <property type="term" value="P:response to L-leucine"/>
    <property type="evidence" value="ECO:0007669"/>
    <property type="project" value="TreeGrafter"/>
</dbReference>
<dbReference type="PROSITE" id="PS50956">
    <property type="entry name" value="HTH_ASNC_2"/>
    <property type="match status" value="1"/>
</dbReference>
<evidence type="ECO:0000256" key="5">
    <source>
        <dbReference type="ARBA" id="ARBA00039227"/>
    </source>
</evidence>
<evidence type="ECO:0000256" key="2">
    <source>
        <dbReference type="ARBA" id="ARBA00023125"/>
    </source>
</evidence>
<evidence type="ECO:0000256" key="1">
    <source>
        <dbReference type="ARBA" id="ARBA00023015"/>
    </source>
</evidence>
<accession>A0AAV2VLE6</accession>
<feature type="domain" description="HTH asnC-type" evidence="6">
    <location>
        <begin position="3"/>
        <end position="66"/>
    </location>
</feature>
<dbReference type="InterPro" id="IPR000485">
    <property type="entry name" value="AsnC-type_HTH_dom"/>
</dbReference>
<dbReference type="InterPro" id="IPR019887">
    <property type="entry name" value="Tscrpt_reg_AsnC/Lrp_C"/>
</dbReference>
<dbReference type="InterPro" id="IPR011008">
    <property type="entry name" value="Dimeric_a/b-barrel"/>
</dbReference>
<name>A0AAV2VLE6_9VIBR</name>
<dbReference type="SMART" id="SM00344">
    <property type="entry name" value="HTH_ASNC"/>
    <property type="match status" value="1"/>
</dbReference>
<dbReference type="SUPFAM" id="SSF46785">
    <property type="entry name" value="Winged helix' DNA-binding domain"/>
    <property type="match status" value="1"/>
</dbReference>
<dbReference type="CDD" id="cd00090">
    <property type="entry name" value="HTH_ARSR"/>
    <property type="match status" value="1"/>
</dbReference>
<keyword evidence="1" id="KW-0805">Transcription regulation</keyword>
<reference evidence="7 8" key="1">
    <citation type="journal article" date="2013" name="ISME J.">
        <title>Comparative genomics of pathogenic lineages of Vibrio nigripulchritudo identifies virulence-associated traits.</title>
        <authorList>
            <person name="Goudenege D."/>
            <person name="Labreuche Y."/>
            <person name="Krin E."/>
            <person name="Ansquer D."/>
            <person name="Mangenot S."/>
            <person name="Calteau A."/>
            <person name="Medigue C."/>
            <person name="Mazel D."/>
            <person name="Polz M.F."/>
            <person name="Le Roux F."/>
        </authorList>
    </citation>
    <scope>NUCLEOTIDE SEQUENCE [LARGE SCALE GENOMIC DNA]</scope>
    <source>
        <strain evidence="7 8">SOn1</strain>
    </source>
</reference>
<evidence type="ECO:0000256" key="4">
    <source>
        <dbReference type="ARBA" id="ARBA00023163"/>
    </source>
</evidence>
<dbReference type="GO" id="GO:0043565">
    <property type="term" value="F:sequence-specific DNA binding"/>
    <property type="evidence" value="ECO:0007669"/>
    <property type="project" value="InterPro"/>
</dbReference>
<dbReference type="GO" id="GO:0006524">
    <property type="term" value="P:alanine catabolic process"/>
    <property type="evidence" value="ECO:0007669"/>
    <property type="project" value="TreeGrafter"/>
</dbReference>
<dbReference type="InterPro" id="IPR019885">
    <property type="entry name" value="Tscrpt_reg_HTH_AsnC-type_CS"/>
</dbReference>
<evidence type="ECO:0000256" key="3">
    <source>
        <dbReference type="ARBA" id="ARBA00023159"/>
    </source>
</evidence>
<proteinExistence type="predicted"/>
<dbReference type="PROSITE" id="PS00519">
    <property type="entry name" value="HTH_ASNC_1"/>
    <property type="match status" value="1"/>
</dbReference>
<sequence>MNIDRIGERILQELHLDGRITNAELAAKVGLSPSACLRRVQELERTGVIKGYRVSLDSELVDRGFIVYVSIGLSTHTRSAQKEFEDAIALSSEVSECHNVTGEFEYLLRIETKDIKAYKAFHADTLGILPYVATITTHVVMDSPKDERS</sequence>
<dbReference type="InterPro" id="IPR011991">
    <property type="entry name" value="ArsR-like_HTH"/>
</dbReference>
<keyword evidence="3" id="KW-0010">Activator</keyword>
<protein>
    <recommendedName>
        <fullName evidence="5">Leucine-responsive regulatory protein</fullName>
    </recommendedName>
</protein>
<dbReference type="Gene3D" id="3.30.70.920">
    <property type="match status" value="1"/>
</dbReference>
<dbReference type="PRINTS" id="PR00033">
    <property type="entry name" value="HTHASNC"/>
</dbReference>
<dbReference type="InterPro" id="IPR036390">
    <property type="entry name" value="WH_DNA-bd_sf"/>
</dbReference>
<dbReference type="EMBL" id="CAOF01000057">
    <property type="protein sequence ID" value="CCO45450.1"/>
    <property type="molecule type" value="Genomic_DNA"/>
</dbReference>
<dbReference type="Proteomes" id="UP000018211">
    <property type="component" value="Unassembled WGS sequence"/>
</dbReference>
<dbReference type="InterPro" id="IPR019888">
    <property type="entry name" value="Tscrpt_reg_AsnC-like"/>
</dbReference>
<dbReference type="InterPro" id="IPR036388">
    <property type="entry name" value="WH-like_DNA-bd_sf"/>
</dbReference>
<dbReference type="Gene3D" id="1.10.10.10">
    <property type="entry name" value="Winged helix-like DNA-binding domain superfamily/Winged helix DNA-binding domain"/>
    <property type="match status" value="1"/>
</dbReference>
<evidence type="ECO:0000313" key="8">
    <source>
        <dbReference type="Proteomes" id="UP000018211"/>
    </source>
</evidence>
<comment type="caution">
    <text evidence="7">The sequence shown here is derived from an EMBL/GenBank/DDBJ whole genome shotgun (WGS) entry which is preliminary data.</text>
</comment>
<keyword evidence="4" id="KW-0804">Transcription</keyword>
<dbReference type="PANTHER" id="PTHR30154">
    <property type="entry name" value="LEUCINE-RESPONSIVE REGULATORY PROTEIN"/>
    <property type="match status" value="1"/>
</dbReference>
<evidence type="ECO:0000259" key="6">
    <source>
        <dbReference type="PROSITE" id="PS50956"/>
    </source>
</evidence>
<dbReference type="PANTHER" id="PTHR30154:SF0">
    <property type="entry name" value="LEUCINE-RESPONSIVE REGULATORY PROTEIN"/>
    <property type="match status" value="1"/>
</dbReference>
<dbReference type="GO" id="GO:0006355">
    <property type="term" value="P:regulation of DNA-templated transcription"/>
    <property type="evidence" value="ECO:0007669"/>
    <property type="project" value="UniProtKB-ARBA"/>
</dbReference>
<dbReference type="SUPFAM" id="SSF54909">
    <property type="entry name" value="Dimeric alpha+beta barrel"/>
    <property type="match status" value="1"/>
</dbReference>